<name>A0A375IQ49_9BURK</name>
<accession>A0A375IQ49</accession>
<evidence type="ECO:0000313" key="2">
    <source>
        <dbReference type="EMBL" id="SPK76813.1"/>
    </source>
</evidence>
<sequence>MRERVGVRAGASTKYPLSQLPAPALTPAPLPLAGEGSKPSGRWLRRTSRSPSLSPLY</sequence>
<feature type="region of interest" description="Disordered" evidence="1">
    <location>
        <begin position="1"/>
        <end position="57"/>
    </location>
</feature>
<geneLocation type="plasmid" evidence="2">
    <name>II</name>
</geneLocation>
<evidence type="ECO:0000256" key="1">
    <source>
        <dbReference type="SAM" id="MobiDB-lite"/>
    </source>
</evidence>
<dbReference type="Proteomes" id="UP000255505">
    <property type="component" value="Plasmid II"/>
</dbReference>
<keyword evidence="2" id="KW-0614">Plasmid</keyword>
<protein>
    <submittedName>
        <fullName evidence="2">Uncharacterized protein</fullName>
    </submittedName>
</protein>
<gene>
    <name evidence="2" type="ORF">CT19425_MP80442</name>
</gene>
<evidence type="ECO:0000313" key="3">
    <source>
        <dbReference type="Proteomes" id="UP000255505"/>
    </source>
</evidence>
<organism evidence="2 3">
    <name type="scientific">Cupriavidus taiwanensis</name>
    <dbReference type="NCBI Taxonomy" id="164546"/>
    <lineage>
        <taxon>Bacteria</taxon>
        <taxon>Pseudomonadati</taxon>
        <taxon>Pseudomonadota</taxon>
        <taxon>Betaproteobacteria</taxon>
        <taxon>Burkholderiales</taxon>
        <taxon>Burkholderiaceae</taxon>
        <taxon>Cupriavidus</taxon>
    </lineage>
</organism>
<proteinExistence type="predicted"/>
<dbReference type="AlphaFoldDB" id="A0A375IQ49"/>
<reference evidence="2 3" key="1">
    <citation type="submission" date="2018-01" db="EMBL/GenBank/DDBJ databases">
        <authorList>
            <person name="Gaut B.S."/>
            <person name="Morton B.R."/>
            <person name="Clegg M.T."/>
            <person name="Duvall M.R."/>
        </authorList>
    </citation>
    <scope>NUCLEOTIDE SEQUENCE [LARGE SCALE GENOMIC DNA]</scope>
    <source>
        <strain evidence="2">Cupriavidus taiwanensis LMG 19425</strain>
        <plasmid evidence="3">Plasmid ii</plasmid>
    </source>
</reference>
<dbReference type="EMBL" id="LT991977">
    <property type="protein sequence ID" value="SPK76813.1"/>
    <property type="molecule type" value="Genomic_DNA"/>
</dbReference>